<dbReference type="Proteomes" id="UP000563151">
    <property type="component" value="Unassembled WGS sequence"/>
</dbReference>
<evidence type="ECO:0000313" key="2">
    <source>
        <dbReference type="EMBL" id="MBC2399033.1"/>
    </source>
</evidence>
<accession>A0A923EDY9</accession>
<protein>
    <submittedName>
        <fullName evidence="2">YdcF family protein</fullName>
    </submittedName>
</protein>
<dbReference type="CDD" id="cd06259">
    <property type="entry name" value="YdcF-like"/>
    <property type="match status" value="1"/>
</dbReference>
<reference evidence="2 3" key="1">
    <citation type="submission" date="2020-04" db="EMBL/GenBank/DDBJ databases">
        <title>Genomic insights into acetone-butanol-ethanol (ABE) fermentation by sequencing solventogenic clostridia strains.</title>
        <authorList>
            <person name="Brown S."/>
        </authorList>
    </citation>
    <scope>NUCLEOTIDE SEQUENCE [LARGE SCALE GENOMIC DNA]</scope>
    <source>
        <strain evidence="2 3">DJ011</strain>
    </source>
</reference>
<dbReference type="GO" id="GO:0000270">
    <property type="term" value="P:peptidoglycan metabolic process"/>
    <property type="evidence" value="ECO:0007669"/>
    <property type="project" value="TreeGrafter"/>
</dbReference>
<dbReference type="EMBL" id="JAAZWO010000021">
    <property type="protein sequence ID" value="MBC2399033.1"/>
    <property type="molecule type" value="Genomic_DNA"/>
</dbReference>
<proteinExistence type="predicted"/>
<dbReference type="Pfam" id="PF02698">
    <property type="entry name" value="DUF218"/>
    <property type="match status" value="1"/>
</dbReference>
<dbReference type="AlphaFoldDB" id="A0A923EDY9"/>
<dbReference type="GO" id="GO:0043164">
    <property type="term" value="P:Gram-negative-bacterium-type cell wall biogenesis"/>
    <property type="evidence" value="ECO:0007669"/>
    <property type="project" value="TreeGrafter"/>
</dbReference>
<organism evidence="2 3">
    <name type="scientific">Clostridium tetanomorphum</name>
    <dbReference type="NCBI Taxonomy" id="1553"/>
    <lineage>
        <taxon>Bacteria</taxon>
        <taxon>Bacillati</taxon>
        <taxon>Bacillota</taxon>
        <taxon>Clostridia</taxon>
        <taxon>Eubacteriales</taxon>
        <taxon>Clostridiaceae</taxon>
        <taxon>Clostridium</taxon>
    </lineage>
</organism>
<feature type="domain" description="DUF218" evidence="1">
    <location>
        <begin position="39"/>
        <end position="161"/>
    </location>
</feature>
<name>A0A923EDY9_CLOTT</name>
<keyword evidence="3" id="KW-1185">Reference proteome</keyword>
<dbReference type="RefSeq" id="WP_035150175.1">
    <property type="nucleotide sequence ID" value="NZ_JAAZWO010000021.1"/>
</dbReference>
<dbReference type="PANTHER" id="PTHR30336">
    <property type="entry name" value="INNER MEMBRANE PROTEIN, PROBABLE PERMEASE"/>
    <property type="match status" value="1"/>
</dbReference>
<dbReference type="InterPro" id="IPR003848">
    <property type="entry name" value="DUF218"/>
</dbReference>
<evidence type="ECO:0000259" key="1">
    <source>
        <dbReference type="Pfam" id="PF02698"/>
    </source>
</evidence>
<dbReference type="GO" id="GO:0005886">
    <property type="term" value="C:plasma membrane"/>
    <property type="evidence" value="ECO:0007669"/>
    <property type="project" value="TreeGrafter"/>
</dbReference>
<sequence>MKKIFKMIVIIFLSGAIITLILGTSIYKFGKNSKAEKSDCVIILGCSVYGETPSPFLQWRVEEGYRLFKEGYANYIIVSGGKGPGEDISEGEAMKRYLLKKGVKEEYIIKEDESKNTMENLKNSKMIMDKKGFKKAIVVSNSYHLKRASLMAKKLGIDSSFSGVYVNTYKSHERIGFIREIPALFKFYILGK</sequence>
<gene>
    <name evidence="2" type="ORF">HGG79_14800</name>
</gene>
<comment type="caution">
    <text evidence="2">The sequence shown here is derived from an EMBL/GenBank/DDBJ whole genome shotgun (WGS) entry which is preliminary data.</text>
</comment>
<evidence type="ECO:0000313" key="3">
    <source>
        <dbReference type="Proteomes" id="UP000563151"/>
    </source>
</evidence>
<dbReference type="InterPro" id="IPR051599">
    <property type="entry name" value="Cell_Envelope_Assoc"/>
</dbReference>
<dbReference type="Gene3D" id="3.40.50.620">
    <property type="entry name" value="HUPs"/>
    <property type="match status" value="1"/>
</dbReference>
<dbReference type="InterPro" id="IPR014729">
    <property type="entry name" value="Rossmann-like_a/b/a_fold"/>
</dbReference>
<dbReference type="PANTHER" id="PTHR30336:SF4">
    <property type="entry name" value="ENVELOPE BIOGENESIS FACTOR ELYC"/>
    <property type="match status" value="1"/>
</dbReference>